<sequence>MSTTRSRLIDRSFPPEILLEVVQRLPFDKNLVPQLASIHPYIQAILVAYETSVTKAFVQKNLYHALTDFPTSRPTYVWLSRCVQQYDVVDDVMEVLTSEHNCFAVEKHNVSLVNTGLYLLYRLQEFEAPDSKIAFIKALPRDPLTAVFLAIHYSTLTARYESQGIINQQTYGRFLDANRLELRNDIEFAFSEGVLDLGAKFVADVLLRAEGAEPALLCIYHDHSIHDWVMQRADANADPDFQPPITQGPHRDPETKARSLYTTLLERLAELYGCPLQEVISKVEEEVELPDHDLAWLNLHGKARVIGETVF</sequence>
<reference evidence="1" key="1">
    <citation type="journal article" date="2020" name="Stud. Mycol.">
        <title>101 Dothideomycetes genomes: a test case for predicting lifestyles and emergence of pathogens.</title>
        <authorList>
            <person name="Haridas S."/>
            <person name="Albert R."/>
            <person name="Binder M."/>
            <person name="Bloem J."/>
            <person name="Labutti K."/>
            <person name="Salamov A."/>
            <person name="Andreopoulos B."/>
            <person name="Baker S."/>
            <person name="Barry K."/>
            <person name="Bills G."/>
            <person name="Bluhm B."/>
            <person name="Cannon C."/>
            <person name="Castanera R."/>
            <person name="Culley D."/>
            <person name="Daum C."/>
            <person name="Ezra D."/>
            <person name="Gonzalez J."/>
            <person name="Henrissat B."/>
            <person name="Kuo A."/>
            <person name="Liang C."/>
            <person name="Lipzen A."/>
            <person name="Lutzoni F."/>
            <person name="Magnuson J."/>
            <person name="Mondo S."/>
            <person name="Nolan M."/>
            <person name="Ohm R."/>
            <person name="Pangilinan J."/>
            <person name="Park H.-J."/>
            <person name="Ramirez L."/>
            <person name="Alfaro M."/>
            <person name="Sun H."/>
            <person name="Tritt A."/>
            <person name="Yoshinaga Y."/>
            <person name="Zwiers L.-H."/>
            <person name="Turgeon B."/>
            <person name="Goodwin S."/>
            <person name="Spatafora J."/>
            <person name="Crous P."/>
            <person name="Grigoriev I."/>
        </authorList>
    </citation>
    <scope>NUCLEOTIDE SEQUENCE</scope>
    <source>
        <strain evidence="1">CBS 627.86</strain>
    </source>
</reference>
<evidence type="ECO:0000313" key="2">
    <source>
        <dbReference type="Proteomes" id="UP000799770"/>
    </source>
</evidence>
<organism evidence="1 2">
    <name type="scientific">Lophiotrema nucula</name>
    <dbReference type="NCBI Taxonomy" id="690887"/>
    <lineage>
        <taxon>Eukaryota</taxon>
        <taxon>Fungi</taxon>
        <taxon>Dikarya</taxon>
        <taxon>Ascomycota</taxon>
        <taxon>Pezizomycotina</taxon>
        <taxon>Dothideomycetes</taxon>
        <taxon>Pleosporomycetidae</taxon>
        <taxon>Pleosporales</taxon>
        <taxon>Lophiotremataceae</taxon>
        <taxon>Lophiotrema</taxon>
    </lineage>
</organism>
<proteinExistence type="predicted"/>
<dbReference type="Proteomes" id="UP000799770">
    <property type="component" value="Unassembled WGS sequence"/>
</dbReference>
<accession>A0A6A5ZNF2</accession>
<gene>
    <name evidence="1" type="ORF">BDV96DRAFT_272840</name>
</gene>
<name>A0A6A5ZNF2_9PLEO</name>
<dbReference type="AlphaFoldDB" id="A0A6A5ZNF2"/>
<dbReference type="OrthoDB" id="5372859at2759"/>
<dbReference type="EMBL" id="ML977313">
    <property type="protein sequence ID" value="KAF2120725.1"/>
    <property type="molecule type" value="Genomic_DNA"/>
</dbReference>
<evidence type="ECO:0000313" key="1">
    <source>
        <dbReference type="EMBL" id="KAF2120725.1"/>
    </source>
</evidence>
<protein>
    <submittedName>
        <fullName evidence="1">Uncharacterized protein</fullName>
    </submittedName>
</protein>
<keyword evidence="2" id="KW-1185">Reference proteome</keyword>